<dbReference type="Proteomes" id="UP000000271">
    <property type="component" value="Chromosome"/>
</dbReference>
<sequence>MQRLFSLEGKTAVVTGSARGLGQGMAVGLAEAGADIIGISFSEQQETKKLVENLGRRFFDIEKDLSIQSDIQGIVEEAINKTGSVDILVNNAGTIKRAEAEHFSDEDWDSVIDLNLNSVFRLSKGFGQHMIARGSGKIINIASMLSFQGGLRVPSYTASKHAVAGITKSLANEWAAKGVQVNAIAPGYFATDNTAQIRSDESRNAFITSRIPKAEWGTPADLQGPVVFLASDASNYMTGHIMAVDGGWLSS</sequence>
<dbReference type="NCBIfam" id="NF005390">
    <property type="entry name" value="PRK06935.1"/>
    <property type="match status" value="1"/>
</dbReference>
<dbReference type="eggNOG" id="COG1028">
    <property type="taxonomic scope" value="Bacteria"/>
</dbReference>
<dbReference type="Gene3D" id="3.40.50.720">
    <property type="entry name" value="NAD(P)-binding Rossmann-like Domain"/>
    <property type="match status" value="1"/>
</dbReference>
<gene>
    <name evidence="3" type="ordered locus">Bsel_0459</name>
</gene>
<keyword evidence="2" id="KW-0560">Oxidoreductase</keyword>
<protein>
    <submittedName>
        <fullName evidence="3">2-deoxy-D-gluconate 3-dehydrogenase</fullName>
    </submittedName>
</protein>
<dbReference type="GO" id="GO:0051287">
    <property type="term" value="F:NAD binding"/>
    <property type="evidence" value="ECO:0007669"/>
    <property type="project" value="InterPro"/>
</dbReference>
<dbReference type="RefSeq" id="WP_013171426.1">
    <property type="nucleotide sequence ID" value="NC_014219.1"/>
</dbReference>
<proteinExistence type="inferred from homology"/>
<organism evidence="3 4">
    <name type="scientific">Bacillus selenitireducens (strain ATCC 700615 / DSM 15326 / MLS10)</name>
    <dbReference type="NCBI Taxonomy" id="439292"/>
    <lineage>
        <taxon>Bacteria</taxon>
        <taxon>Bacillati</taxon>
        <taxon>Bacillota</taxon>
        <taxon>Bacilli</taxon>
        <taxon>Bacillales</taxon>
        <taxon>Bacillaceae</taxon>
        <taxon>Salisediminibacterium</taxon>
    </lineage>
</organism>
<reference evidence="3" key="1">
    <citation type="submission" date="2009-10" db="EMBL/GenBank/DDBJ databases">
        <title>Complete sequence of Bacillus selenitireducens MLS10.</title>
        <authorList>
            <consortium name="US DOE Joint Genome Institute"/>
            <person name="Lucas S."/>
            <person name="Copeland A."/>
            <person name="Lapidus A."/>
            <person name="Glavina del Rio T."/>
            <person name="Dalin E."/>
            <person name="Tice H."/>
            <person name="Bruce D."/>
            <person name="Goodwin L."/>
            <person name="Pitluck S."/>
            <person name="Sims D."/>
            <person name="Brettin T."/>
            <person name="Detter J.C."/>
            <person name="Han C."/>
            <person name="Larimer F."/>
            <person name="Land M."/>
            <person name="Hauser L."/>
            <person name="Kyrpides N."/>
            <person name="Ovchinnikova G."/>
            <person name="Stolz J."/>
        </authorList>
    </citation>
    <scope>NUCLEOTIDE SEQUENCE [LARGE SCALE GENOMIC DNA]</scope>
    <source>
        <strain evidence="3">MLS10</strain>
    </source>
</reference>
<dbReference type="PROSITE" id="PS00061">
    <property type="entry name" value="ADH_SHORT"/>
    <property type="match status" value="1"/>
</dbReference>
<name>D6XXE0_BACIE</name>
<dbReference type="PRINTS" id="PR00081">
    <property type="entry name" value="GDHRDH"/>
</dbReference>
<dbReference type="InterPro" id="IPR036291">
    <property type="entry name" value="NAD(P)-bd_dom_sf"/>
</dbReference>
<evidence type="ECO:0000256" key="2">
    <source>
        <dbReference type="ARBA" id="ARBA00023002"/>
    </source>
</evidence>
<dbReference type="EMBL" id="CP001791">
    <property type="protein sequence ID" value="ADH97997.1"/>
    <property type="molecule type" value="Genomic_DNA"/>
</dbReference>
<dbReference type="HOGENOM" id="CLU_010194_1_1_9"/>
<dbReference type="KEGG" id="bse:Bsel_0459"/>
<dbReference type="OrthoDB" id="9803333at2"/>
<evidence type="ECO:0000313" key="4">
    <source>
        <dbReference type="Proteomes" id="UP000000271"/>
    </source>
</evidence>
<dbReference type="InterPro" id="IPR011286">
    <property type="entry name" value="2-deoxy-D-gluc_3_DH"/>
</dbReference>
<dbReference type="PANTHER" id="PTHR42760">
    <property type="entry name" value="SHORT-CHAIN DEHYDROGENASES/REDUCTASES FAMILY MEMBER"/>
    <property type="match status" value="1"/>
</dbReference>
<accession>D6XXE0</accession>
<comment type="similarity">
    <text evidence="1">Belongs to the short-chain dehydrogenases/reductases (SDR) family.</text>
</comment>
<dbReference type="GO" id="GO:0008206">
    <property type="term" value="P:bile acid metabolic process"/>
    <property type="evidence" value="ECO:0007669"/>
    <property type="project" value="UniProtKB-ARBA"/>
</dbReference>
<dbReference type="InterPro" id="IPR020904">
    <property type="entry name" value="Sc_DH/Rdtase_CS"/>
</dbReference>
<dbReference type="STRING" id="439292.Bsel_0459"/>
<evidence type="ECO:0000313" key="3">
    <source>
        <dbReference type="EMBL" id="ADH97997.1"/>
    </source>
</evidence>
<dbReference type="NCBIfam" id="TIGR01832">
    <property type="entry name" value="kduD"/>
    <property type="match status" value="1"/>
</dbReference>
<dbReference type="PANTHER" id="PTHR42760:SF5">
    <property type="entry name" value="2-DEHYDRO-3-DEOXY-D-GLUCONATE 5-DEHYDROGENASE"/>
    <property type="match status" value="1"/>
</dbReference>
<dbReference type="InterPro" id="IPR002347">
    <property type="entry name" value="SDR_fam"/>
</dbReference>
<keyword evidence="4" id="KW-1185">Reference proteome</keyword>
<dbReference type="PRINTS" id="PR00080">
    <property type="entry name" value="SDRFAMILY"/>
</dbReference>
<dbReference type="SUPFAM" id="SSF51735">
    <property type="entry name" value="NAD(P)-binding Rossmann-fold domains"/>
    <property type="match status" value="1"/>
</dbReference>
<dbReference type="CDD" id="cd05347">
    <property type="entry name" value="Ga5DH-like_SDR_c"/>
    <property type="match status" value="1"/>
</dbReference>
<dbReference type="GO" id="GO:0008678">
    <property type="term" value="F:2-deoxy-D-gluconate 3-dehydrogenase activity"/>
    <property type="evidence" value="ECO:0007669"/>
    <property type="project" value="InterPro"/>
</dbReference>
<dbReference type="FunFam" id="3.40.50.720:FF:000084">
    <property type="entry name" value="Short-chain dehydrogenase reductase"/>
    <property type="match status" value="1"/>
</dbReference>
<evidence type="ECO:0000256" key="1">
    <source>
        <dbReference type="ARBA" id="ARBA00006484"/>
    </source>
</evidence>
<dbReference type="AlphaFoldDB" id="D6XXE0"/>
<dbReference type="Pfam" id="PF13561">
    <property type="entry name" value="adh_short_C2"/>
    <property type="match status" value="1"/>
</dbReference>